<proteinExistence type="predicted"/>
<feature type="region of interest" description="Disordered" evidence="1">
    <location>
        <begin position="65"/>
        <end position="115"/>
    </location>
</feature>
<dbReference type="AlphaFoldDB" id="A0A074XBS9"/>
<protein>
    <submittedName>
        <fullName evidence="3">Uncharacterized protein</fullName>
    </submittedName>
</protein>
<feature type="region of interest" description="Disordered" evidence="1">
    <location>
        <begin position="439"/>
        <end position="479"/>
    </location>
</feature>
<sequence>MPAPLAKGILISLSILAAVGIAVYENPQVKEWVEDQRRKITEFLRTFGDSLDPQTRREAEAFAYEGRLPNQTREEAAGTANAVARATGRETTDDSISRRNRTSHGPQSPDEAEERRRLGREYLAKRNQEMLDLKERQKMRRSTSDLSEKTPPSPTFDQLVNVDGSLKMNEKDSQDSQQEEEEFNEKTLDLPSVPTDEPKSLRSIPIQEAVMETAFNTGSRYANPFGDEFELSGTLDSRSPTPKPPVPPKIAIEDTNSVRKFYEEQLVRAMSISLAESEEAARQARALEQEQREMDFAAAVAASLADVEKMRQKEQESEQLINLTPDPPISVPTSEFDADELYTLSPNLATRRAVPAPFPSHMVIPPYDPVHEAAEASVTSPQQHSQTPLPQHTPTTATFSSPEIERDAISFSSASSTTDDFASAPASVAASEMSLIDFSEVESVDSGDESEPEGVLTPGSWTDVGSDVGSEDQEDHRLA</sequence>
<feature type="compositionally biased region" description="Basic and acidic residues" evidence="1">
    <location>
        <begin position="127"/>
        <end position="148"/>
    </location>
</feature>
<dbReference type="RefSeq" id="XP_029757336.1">
    <property type="nucleotide sequence ID" value="XM_029910449.1"/>
</dbReference>
<dbReference type="GeneID" id="40752755"/>
<reference evidence="3 4" key="1">
    <citation type="journal article" date="2014" name="BMC Genomics">
        <title>Genome sequencing of four Aureobasidium pullulans varieties: biotechnological potential, stress tolerance, and description of new species.</title>
        <authorList>
            <person name="Gostin Ar C."/>
            <person name="Ohm R.A."/>
            <person name="Kogej T."/>
            <person name="Sonjak S."/>
            <person name="Turk M."/>
            <person name="Zajc J."/>
            <person name="Zalar P."/>
            <person name="Grube M."/>
            <person name="Sun H."/>
            <person name="Han J."/>
            <person name="Sharma A."/>
            <person name="Chiniquy J."/>
            <person name="Ngan C.Y."/>
            <person name="Lipzen A."/>
            <person name="Barry K."/>
            <person name="Grigoriev I.V."/>
            <person name="Gunde-Cimerman N."/>
        </authorList>
    </citation>
    <scope>NUCLEOTIDE SEQUENCE [LARGE SCALE GENOMIC DNA]</scope>
    <source>
        <strain evidence="3 4">EXF-150</strain>
    </source>
</reference>
<keyword evidence="2" id="KW-0732">Signal</keyword>
<feature type="compositionally biased region" description="Low complexity" evidence="1">
    <location>
        <begin position="77"/>
        <end position="86"/>
    </location>
</feature>
<keyword evidence="4" id="KW-1185">Reference proteome</keyword>
<dbReference type="EMBL" id="KL584993">
    <property type="protein sequence ID" value="KEQ81149.1"/>
    <property type="molecule type" value="Genomic_DNA"/>
</dbReference>
<feature type="region of interest" description="Disordered" evidence="1">
    <location>
        <begin position="373"/>
        <end position="400"/>
    </location>
</feature>
<dbReference type="HOGENOM" id="CLU_457097_0_0_1"/>
<feature type="region of interest" description="Disordered" evidence="1">
    <location>
        <begin position="226"/>
        <end position="251"/>
    </location>
</feature>
<evidence type="ECO:0000256" key="2">
    <source>
        <dbReference type="SAM" id="SignalP"/>
    </source>
</evidence>
<feature type="compositionally biased region" description="Acidic residues" evidence="1">
    <location>
        <begin position="439"/>
        <end position="452"/>
    </location>
</feature>
<evidence type="ECO:0000313" key="3">
    <source>
        <dbReference type="EMBL" id="KEQ81149.1"/>
    </source>
</evidence>
<organism evidence="3 4">
    <name type="scientific">Aureobasidium pullulans EXF-150</name>
    <dbReference type="NCBI Taxonomy" id="1043002"/>
    <lineage>
        <taxon>Eukaryota</taxon>
        <taxon>Fungi</taxon>
        <taxon>Dikarya</taxon>
        <taxon>Ascomycota</taxon>
        <taxon>Pezizomycotina</taxon>
        <taxon>Dothideomycetes</taxon>
        <taxon>Dothideomycetidae</taxon>
        <taxon>Dothideales</taxon>
        <taxon>Saccotheciaceae</taxon>
        <taxon>Aureobasidium</taxon>
    </lineage>
</organism>
<evidence type="ECO:0000256" key="1">
    <source>
        <dbReference type="SAM" id="MobiDB-lite"/>
    </source>
</evidence>
<feature type="region of interest" description="Disordered" evidence="1">
    <location>
        <begin position="127"/>
        <end position="200"/>
    </location>
</feature>
<evidence type="ECO:0000313" key="4">
    <source>
        <dbReference type="Proteomes" id="UP000030706"/>
    </source>
</evidence>
<feature type="compositionally biased region" description="Polar residues" evidence="1">
    <location>
        <begin position="377"/>
        <end position="400"/>
    </location>
</feature>
<feature type="signal peptide" evidence="2">
    <location>
        <begin position="1"/>
        <end position="22"/>
    </location>
</feature>
<accession>A0A074XBS9</accession>
<name>A0A074XBS9_AURPU</name>
<feature type="compositionally biased region" description="Basic and acidic residues" evidence="1">
    <location>
        <begin position="87"/>
        <end position="97"/>
    </location>
</feature>
<feature type="chain" id="PRO_5001703231" evidence="2">
    <location>
        <begin position="23"/>
        <end position="479"/>
    </location>
</feature>
<dbReference type="OrthoDB" id="3926760at2759"/>
<gene>
    <name evidence="3" type="ORF">M438DRAFT_97922</name>
</gene>
<dbReference type="Proteomes" id="UP000030706">
    <property type="component" value="Unassembled WGS sequence"/>
</dbReference>